<dbReference type="InterPro" id="IPR039615">
    <property type="entry name" value="PKS"/>
</dbReference>
<dbReference type="PANTHER" id="PTHR33781">
    <property type="entry name" value="PROTEIN PHYTOCHROME KINASE SUBSTRATE 1-RELATED"/>
    <property type="match status" value="1"/>
</dbReference>
<feature type="region of interest" description="Disordered" evidence="1">
    <location>
        <begin position="295"/>
        <end position="339"/>
    </location>
</feature>
<organism evidence="2 3">
    <name type="scientific">Setaria italica</name>
    <name type="common">Foxtail millet</name>
    <name type="synonym">Panicum italicum</name>
    <dbReference type="NCBI Taxonomy" id="4555"/>
    <lineage>
        <taxon>Eukaryota</taxon>
        <taxon>Viridiplantae</taxon>
        <taxon>Streptophyta</taxon>
        <taxon>Embryophyta</taxon>
        <taxon>Tracheophyta</taxon>
        <taxon>Spermatophyta</taxon>
        <taxon>Magnoliopsida</taxon>
        <taxon>Liliopsida</taxon>
        <taxon>Poales</taxon>
        <taxon>Poaceae</taxon>
        <taxon>PACMAD clade</taxon>
        <taxon>Panicoideae</taxon>
        <taxon>Panicodae</taxon>
        <taxon>Paniceae</taxon>
        <taxon>Cenchrinae</taxon>
        <taxon>Setaria</taxon>
    </lineage>
</organism>
<protein>
    <submittedName>
        <fullName evidence="2">Uncharacterized protein</fullName>
    </submittedName>
</protein>
<dbReference type="GO" id="GO:0009638">
    <property type="term" value="P:phototropism"/>
    <property type="evidence" value="ECO:0007669"/>
    <property type="project" value="InterPro"/>
</dbReference>
<dbReference type="eggNOG" id="ENOG502R3ER">
    <property type="taxonomic scope" value="Eukaryota"/>
</dbReference>
<evidence type="ECO:0000313" key="2">
    <source>
        <dbReference type="EnsemblPlants" id="KQL13529"/>
    </source>
</evidence>
<accession>K3Z6Q3</accession>
<reference evidence="3" key="1">
    <citation type="journal article" date="2012" name="Nat. Biotechnol.">
        <title>Reference genome sequence of the model plant Setaria.</title>
        <authorList>
            <person name="Bennetzen J.L."/>
            <person name="Schmutz J."/>
            <person name="Wang H."/>
            <person name="Percifield R."/>
            <person name="Hawkins J."/>
            <person name="Pontaroli A.C."/>
            <person name="Estep M."/>
            <person name="Feng L."/>
            <person name="Vaughn J.N."/>
            <person name="Grimwood J."/>
            <person name="Jenkins J."/>
            <person name="Barry K."/>
            <person name="Lindquist E."/>
            <person name="Hellsten U."/>
            <person name="Deshpande S."/>
            <person name="Wang X."/>
            <person name="Wu X."/>
            <person name="Mitros T."/>
            <person name="Triplett J."/>
            <person name="Yang X."/>
            <person name="Ye C.Y."/>
            <person name="Mauro-Herrera M."/>
            <person name="Wang L."/>
            <person name="Li P."/>
            <person name="Sharma M."/>
            <person name="Sharma R."/>
            <person name="Ronald P.C."/>
            <person name="Panaud O."/>
            <person name="Kellogg E.A."/>
            <person name="Brutnell T.P."/>
            <person name="Doust A.N."/>
            <person name="Tuskan G.A."/>
            <person name="Rokhsar D."/>
            <person name="Devos K.M."/>
        </authorList>
    </citation>
    <scope>NUCLEOTIDE SEQUENCE [LARGE SCALE GENOMIC DNA]</scope>
    <source>
        <strain evidence="3">cv. Yugu1</strain>
    </source>
</reference>
<evidence type="ECO:0000256" key="1">
    <source>
        <dbReference type="SAM" id="MobiDB-lite"/>
    </source>
</evidence>
<dbReference type="Proteomes" id="UP000004995">
    <property type="component" value="Unassembled WGS sequence"/>
</dbReference>
<proteinExistence type="predicted"/>
<dbReference type="HOGENOM" id="CLU_684076_0_0_1"/>
<dbReference type="Gramene" id="KQL13529">
    <property type="protein sequence ID" value="KQL13529"/>
    <property type="gene ID" value="SETIT_022222mg"/>
</dbReference>
<dbReference type="OMA" id="QEYWSAA"/>
<dbReference type="EnsemblPlants" id="KQL13529">
    <property type="protein sequence ID" value="KQL13529"/>
    <property type="gene ID" value="SETIT_022222mg"/>
</dbReference>
<feature type="compositionally biased region" description="Low complexity" evidence="1">
    <location>
        <begin position="71"/>
        <end position="85"/>
    </location>
</feature>
<keyword evidence="3" id="KW-1185">Reference proteome</keyword>
<dbReference type="EMBL" id="AGNK02001457">
    <property type="status" value="NOT_ANNOTATED_CDS"/>
    <property type="molecule type" value="Genomic_DNA"/>
</dbReference>
<name>K3Z6Q3_SETIT</name>
<dbReference type="PANTHER" id="PTHR33781:SF2">
    <property type="entry name" value="OS05G0220500 PROTEIN"/>
    <property type="match status" value="1"/>
</dbReference>
<reference evidence="2" key="2">
    <citation type="submission" date="2018-08" db="UniProtKB">
        <authorList>
            <consortium name="EnsemblPlants"/>
        </authorList>
    </citation>
    <scope>IDENTIFICATION</scope>
    <source>
        <strain evidence="2">Yugu1</strain>
    </source>
</reference>
<dbReference type="AlphaFoldDB" id="K3Z6Q3"/>
<evidence type="ECO:0000313" key="3">
    <source>
        <dbReference type="Proteomes" id="UP000004995"/>
    </source>
</evidence>
<feature type="region of interest" description="Disordered" evidence="1">
    <location>
        <begin position="1"/>
        <end position="23"/>
    </location>
</feature>
<sequence>MGDGRRAPAAGKPHHGDADDDPDELGVFAAERYFYGDDALWCGRSSSSLSSAFRTGTGTIEHDRSVPTPTAATSSSEASWNSRSALLPNEPPPADKLRAIASGAAGALAVEAEPPSGAESERTGRRRASSTSSNNLRRWLLGVAGCACAGGDGDGEESVSADEMEASGDVLGACGEKCNSDARRLSPRTELILEPAFEEAAAVTVRPGSGRWLLDGYRVLPGRDAFSPIEIAGHGHRRSANLVEMSTPAVLHPAATGPSYERRRVKSWEKFMPLGPATQQNSAFTIVAGNAPRTAGGGGGGSLGSEDDSAAPSELGCGEGGGSLRHAAAAKSDRRRKSGIATTTTSLLACMSDKAVNAVGPAQSVHRPEVEPAVAAARLGARGGSRNGHGGGYNDVIRRRVGR</sequence>
<feature type="region of interest" description="Disordered" evidence="1">
    <location>
        <begin position="48"/>
        <end position="133"/>
    </location>
</feature>
<feature type="compositionally biased region" description="Low complexity" evidence="1">
    <location>
        <begin position="99"/>
        <end position="118"/>
    </location>
</feature>
<dbReference type="InParanoid" id="K3Z6Q3"/>